<dbReference type="OrthoDB" id="3255642at2759"/>
<accession>A0A2G8RP34</accession>
<keyword evidence="3" id="KW-1185">Reference proteome</keyword>
<dbReference type="EMBL" id="AYKW01000068">
    <property type="protein sequence ID" value="PIL23253.1"/>
    <property type="molecule type" value="Genomic_DNA"/>
</dbReference>
<evidence type="ECO:0000256" key="1">
    <source>
        <dbReference type="SAM" id="MobiDB-lite"/>
    </source>
</evidence>
<organism evidence="2 3">
    <name type="scientific">Ganoderma sinense ZZ0214-1</name>
    <dbReference type="NCBI Taxonomy" id="1077348"/>
    <lineage>
        <taxon>Eukaryota</taxon>
        <taxon>Fungi</taxon>
        <taxon>Dikarya</taxon>
        <taxon>Basidiomycota</taxon>
        <taxon>Agaricomycotina</taxon>
        <taxon>Agaricomycetes</taxon>
        <taxon>Polyporales</taxon>
        <taxon>Polyporaceae</taxon>
        <taxon>Ganoderma</taxon>
    </lineage>
</organism>
<sequence>MTYLEPIQAAYRTQAYQNMETGIFPLHFHGKCLDKNGQEPAGCPNPDCPVVCGTPGSMVHFYSLLRFIAFNQTYHLLESLAAPGSPSYNRVETLVLKASQSPPPPDERRRRRVFSRFFSRDVVDAMAGTQDGSGGRSSPRDSLSGSGFVSGAGPSSGSHTGLGLPSGPGRRVSKRTQDVRAGLRSILQQIRALLLQACGGNGVDKTNGLPDCSWEAAMKEYILSFP</sequence>
<feature type="region of interest" description="Disordered" evidence="1">
    <location>
        <begin position="125"/>
        <end position="177"/>
    </location>
</feature>
<evidence type="ECO:0000313" key="2">
    <source>
        <dbReference type="EMBL" id="PIL23253.1"/>
    </source>
</evidence>
<reference evidence="2 3" key="1">
    <citation type="journal article" date="2015" name="Sci. Rep.">
        <title>Chromosome-level genome map provides insights into diverse defense mechanisms in the medicinal fungus Ganoderma sinense.</title>
        <authorList>
            <person name="Zhu Y."/>
            <person name="Xu J."/>
            <person name="Sun C."/>
            <person name="Zhou S."/>
            <person name="Xu H."/>
            <person name="Nelson D.R."/>
            <person name="Qian J."/>
            <person name="Song J."/>
            <person name="Luo H."/>
            <person name="Xiang L."/>
            <person name="Li Y."/>
            <person name="Xu Z."/>
            <person name="Ji A."/>
            <person name="Wang L."/>
            <person name="Lu S."/>
            <person name="Hayward A."/>
            <person name="Sun W."/>
            <person name="Li X."/>
            <person name="Schwartz D.C."/>
            <person name="Wang Y."/>
            <person name="Chen S."/>
        </authorList>
    </citation>
    <scope>NUCLEOTIDE SEQUENCE [LARGE SCALE GENOMIC DNA]</scope>
    <source>
        <strain evidence="2 3">ZZ0214-1</strain>
    </source>
</reference>
<gene>
    <name evidence="2" type="ORF">GSI_14563</name>
</gene>
<proteinExistence type="predicted"/>
<dbReference type="STRING" id="1077348.A0A2G8RP34"/>
<evidence type="ECO:0000313" key="3">
    <source>
        <dbReference type="Proteomes" id="UP000230002"/>
    </source>
</evidence>
<protein>
    <submittedName>
        <fullName evidence="2">Uncharacterized protein</fullName>
    </submittedName>
</protein>
<feature type="compositionally biased region" description="Low complexity" evidence="1">
    <location>
        <begin position="136"/>
        <end position="147"/>
    </location>
</feature>
<dbReference type="Proteomes" id="UP000230002">
    <property type="component" value="Unassembled WGS sequence"/>
</dbReference>
<dbReference type="AlphaFoldDB" id="A0A2G8RP34"/>
<name>A0A2G8RP34_9APHY</name>
<comment type="caution">
    <text evidence="2">The sequence shown here is derived from an EMBL/GenBank/DDBJ whole genome shotgun (WGS) entry which is preliminary data.</text>
</comment>